<feature type="chain" id="PRO_5045324748" evidence="1">
    <location>
        <begin position="22"/>
        <end position="328"/>
    </location>
</feature>
<gene>
    <name evidence="3" type="ORF">KYI95_18240</name>
</gene>
<reference evidence="3 4" key="1">
    <citation type="submission" date="2021-07" db="EMBL/GenBank/DDBJ databases">
        <title>A novel phosphonate cluster across the Pantoea species complex is important for pathogenicity in onion.</title>
        <authorList>
            <person name="Zhao M."/>
            <person name="Stice S."/>
            <person name="Shin G.Y."/>
            <person name="Coutinho T."/>
            <person name="Gitaitis R."/>
            <person name="Kvitko B."/>
            <person name="Dutta B."/>
        </authorList>
    </citation>
    <scope>NUCLEOTIDE SEQUENCE [LARGE SCALE GENOMIC DNA]</scope>
    <source>
        <strain evidence="3 4">BD 382</strain>
    </source>
</reference>
<comment type="caution">
    <text evidence="3">The sequence shown here is derived from an EMBL/GenBank/DDBJ whole genome shotgun (WGS) entry which is preliminary data.</text>
</comment>
<dbReference type="InterPro" id="IPR023186">
    <property type="entry name" value="IUNH"/>
</dbReference>
<feature type="domain" description="Inosine/uridine-preferring nucleoside hydrolase" evidence="2">
    <location>
        <begin position="39"/>
        <end position="278"/>
    </location>
</feature>
<keyword evidence="3" id="KW-0378">Hydrolase</keyword>
<keyword evidence="4" id="KW-1185">Reference proteome</keyword>
<dbReference type="PANTHER" id="PTHR12304">
    <property type="entry name" value="INOSINE-URIDINE PREFERRING NUCLEOSIDE HYDROLASE"/>
    <property type="match status" value="1"/>
</dbReference>
<evidence type="ECO:0000259" key="2">
    <source>
        <dbReference type="Pfam" id="PF01156"/>
    </source>
</evidence>
<dbReference type="Pfam" id="PF01156">
    <property type="entry name" value="IU_nuc_hydro"/>
    <property type="match status" value="1"/>
</dbReference>
<proteinExistence type="predicted"/>
<protein>
    <submittedName>
        <fullName evidence="3">Nucleoside hydrolase</fullName>
    </submittedName>
</protein>
<feature type="signal peptide" evidence="1">
    <location>
        <begin position="1"/>
        <end position="21"/>
    </location>
</feature>
<evidence type="ECO:0000256" key="1">
    <source>
        <dbReference type="SAM" id="SignalP"/>
    </source>
</evidence>
<dbReference type="Proteomes" id="UP001197236">
    <property type="component" value="Unassembled WGS sequence"/>
</dbReference>
<evidence type="ECO:0000313" key="4">
    <source>
        <dbReference type="Proteomes" id="UP001197236"/>
    </source>
</evidence>
<evidence type="ECO:0000313" key="3">
    <source>
        <dbReference type="EMBL" id="MBW1259123.1"/>
    </source>
</evidence>
<name>A0ABS6VIL3_9GAMM</name>
<dbReference type="PANTHER" id="PTHR12304:SF4">
    <property type="entry name" value="URIDINE NUCLEOSIDASE"/>
    <property type="match status" value="1"/>
</dbReference>
<dbReference type="InterPro" id="IPR001910">
    <property type="entry name" value="Inosine/uridine_hydrolase_dom"/>
</dbReference>
<dbReference type="GO" id="GO:0016787">
    <property type="term" value="F:hydrolase activity"/>
    <property type="evidence" value="ECO:0007669"/>
    <property type="project" value="UniProtKB-KW"/>
</dbReference>
<accession>A0ABS6VIL3</accession>
<organism evidence="3 4">
    <name type="scientific">Pantoea allii</name>
    <dbReference type="NCBI Taxonomy" id="574096"/>
    <lineage>
        <taxon>Bacteria</taxon>
        <taxon>Pseudomonadati</taxon>
        <taxon>Pseudomonadota</taxon>
        <taxon>Gammaproteobacteria</taxon>
        <taxon>Enterobacterales</taxon>
        <taxon>Erwiniaceae</taxon>
        <taxon>Pantoea</taxon>
    </lineage>
</organism>
<dbReference type="EMBL" id="JAHVXZ010000013">
    <property type="protein sequence ID" value="MBW1259123.1"/>
    <property type="molecule type" value="Genomic_DNA"/>
</dbReference>
<keyword evidence="1" id="KW-0732">Signal</keyword>
<sequence length="328" mass="36361">MENAMRLFLILFMLVCCNAVAGTCKTLPFAPDPAKQLRVMISTDASNEADDAFAVVHALLTPTFKIRGLIAAQYNRTAEMMKNPKPTMAESYALLTHLLGIMGSETPVYRGAVNALSDKPQPVSEGAKAIIHEALREDSRPLFILVLGPATDIAQALDAQPEIASRLTVVWIGGNPYPAGGWEYNMFNDPRAASLLFASKAPLWQVPHNVYMSMRVSLAELAARVKPQGETGGWLWKQLIDFNQWASARLKGIPWPKSEVWIMGDNPAVGLLLDDHEYAYEERPAPALNDDLSYKTVQGTRTIRVYQHIDSRFILEDFFAKLRLACGE</sequence>